<dbReference type="Gene3D" id="2.60.40.3330">
    <property type="match status" value="1"/>
</dbReference>
<protein>
    <submittedName>
        <fullName evidence="4">Uncharacterized protein</fullName>
    </submittedName>
</protein>
<name>A0A914WC02_9BILA</name>
<sequence>MKLTIICLVCALVGISQGLDLIGRWQSVGVRGTLMCGDKPMPNVYIKLWDEDTLDPDDQMACARSDKDGNFEIKGKTKEITTIDPYLKVYHDCNDRTLFGTVEKPCQRKWKVKIPSKYITSGENPTTFYDNGIINMEAKQAGESRNCEFINDC</sequence>
<accession>A0A914WC02</accession>
<dbReference type="AlphaFoldDB" id="A0A914WC02"/>
<dbReference type="Pfam" id="PF01060">
    <property type="entry name" value="TTR-52"/>
    <property type="match status" value="1"/>
</dbReference>
<dbReference type="WBParaSite" id="PSAMB.scaffold3589size17686.g21915.t1">
    <property type="protein sequence ID" value="PSAMB.scaffold3589size17686.g21915.t1"/>
    <property type="gene ID" value="PSAMB.scaffold3589size17686.g21915"/>
</dbReference>
<dbReference type="PANTHER" id="PTHR21700">
    <property type="entry name" value="TRANSTHYRETIN-LIKE FAMILY PROTEIN-RELATED"/>
    <property type="match status" value="1"/>
</dbReference>
<keyword evidence="2" id="KW-0732">Signal</keyword>
<reference evidence="4" key="1">
    <citation type="submission" date="2022-11" db="UniProtKB">
        <authorList>
            <consortium name="WormBaseParasite"/>
        </authorList>
    </citation>
    <scope>IDENTIFICATION</scope>
</reference>
<dbReference type="InterPro" id="IPR038479">
    <property type="entry name" value="Transthyretin-like_sf"/>
</dbReference>
<comment type="similarity">
    <text evidence="1">Belongs to the nematode transthyretin-like family.</text>
</comment>
<proteinExistence type="inferred from homology"/>
<feature type="signal peptide" evidence="2">
    <location>
        <begin position="1"/>
        <end position="18"/>
    </location>
</feature>
<dbReference type="Proteomes" id="UP000887566">
    <property type="component" value="Unplaced"/>
</dbReference>
<organism evidence="3 4">
    <name type="scientific">Plectus sambesii</name>
    <dbReference type="NCBI Taxonomy" id="2011161"/>
    <lineage>
        <taxon>Eukaryota</taxon>
        <taxon>Metazoa</taxon>
        <taxon>Ecdysozoa</taxon>
        <taxon>Nematoda</taxon>
        <taxon>Chromadorea</taxon>
        <taxon>Plectida</taxon>
        <taxon>Plectina</taxon>
        <taxon>Plectoidea</taxon>
        <taxon>Plectidae</taxon>
        <taxon>Plectus</taxon>
    </lineage>
</organism>
<dbReference type="GO" id="GO:0009986">
    <property type="term" value="C:cell surface"/>
    <property type="evidence" value="ECO:0007669"/>
    <property type="project" value="InterPro"/>
</dbReference>
<feature type="chain" id="PRO_5037148882" evidence="2">
    <location>
        <begin position="19"/>
        <end position="153"/>
    </location>
</feature>
<evidence type="ECO:0000256" key="2">
    <source>
        <dbReference type="SAM" id="SignalP"/>
    </source>
</evidence>
<evidence type="ECO:0000256" key="1">
    <source>
        <dbReference type="ARBA" id="ARBA00010112"/>
    </source>
</evidence>
<keyword evidence="3" id="KW-1185">Reference proteome</keyword>
<evidence type="ECO:0000313" key="3">
    <source>
        <dbReference type="Proteomes" id="UP000887566"/>
    </source>
</evidence>
<evidence type="ECO:0000313" key="4">
    <source>
        <dbReference type="WBParaSite" id="PSAMB.scaffold3589size17686.g21915.t1"/>
    </source>
</evidence>
<dbReference type="InterPro" id="IPR001534">
    <property type="entry name" value="Transthyretin-like"/>
</dbReference>